<dbReference type="InterPro" id="IPR047324">
    <property type="entry name" value="LbH_gamma_CA-like"/>
</dbReference>
<dbReference type="Pfam" id="PF00132">
    <property type="entry name" value="Hexapep"/>
    <property type="match status" value="1"/>
</dbReference>
<dbReference type="KEGG" id="eff:skT53_11120"/>
<evidence type="ECO:0000313" key="1">
    <source>
        <dbReference type="EMBL" id="BCJ86127.1"/>
    </source>
</evidence>
<name>A0A7I8D7Y3_9BACL</name>
<evidence type="ECO:0000313" key="2">
    <source>
        <dbReference type="Proteomes" id="UP000593802"/>
    </source>
</evidence>
<organism evidence="1 2">
    <name type="scientific">Effusibacillus dendaii</name>
    <dbReference type="NCBI Taxonomy" id="2743772"/>
    <lineage>
        <taxon>Bacteria</taxon>
        <taxon>Bacillati</taxon>
        <taxon>Bacillota</taxon>
        <taxon>Bacilli</taxon>
        <taxon>Bacillales</taxon>
        <taxon>Alicyclobacillaceae</taxon>
        <taxon>Effusibacillus</taxon>
    </lineage>
</organism>
<dbReference type="RefSeq" id="WP_200760162.1">
    <property type="nucleotide sequence ID" value="NZ_AP023366.1"/>
</dbReference>
<keyword evidence="2" id="KW-1185">Reference proteome</keyword>
<reference evidence="1 2" key="1">
    <citation type="submission" date="2020-08" db="EMBL/GenBank/DDBJ databases">
        <title>Complete Genome Sequence of Effusibacillus dendaii Strain skT53, Isolated from Farmland soil.</title>
        <authorList>
            <person name="Konishi T."/>
            <person name="Kawasaki H."/>
        </authorList>
    </citation>
    <scope>NUCLEOTIDE SEQUENCE [LARGE SCALE GENOMIC DNA]</scope>
    <source>
        <strain evidence="2">skT53</strain>
    </source>
</reference>
<accession>A0A7I8D7Y3</accession>
<dbReference type="PANTHER" id="PTHR13061:SF29">
    <property type="entry name" value="GAMMA CARBONIC ANHYDRASE-LIKE 1, MITOCHONDRIAL-RELATED"/>
    <property type="match status" value="1"/>
</dbReference>
<proteinExistence type="predicted"/>
<dbReference type="CDD" id="cd04645">
    <property type="entry name" value="LbH_gamma_CA_like"/>
    <property type="match status" value="1"/>
</dbReference>
<dbReference type="InterPro" id="IPR001451">
    <property type="entry name" value="Hexapep"/>
</dbReference>
<dbReference type="SUPFAM" id="SSF51161">
    <property type="entry name" value="Trimeric LpxA-like enzymes"/>
    <property type="match status" value="1"/>
</dbReference>
<keyword evidence="1" id="KW-0808">Transferase</keyword>
<dbReference type="InterPro" id="IPR011004">
    <property type="entry name" value="Trimer_LpxA-like_sf"/>
</dbReference>
<protein>
    <submittedName>
        <fullName evidence="1">Transferase, hexapeptide repeat family protein</fullName>
    </submittedName>
</protein>
<dbReference type="EMBL" id="AP023366">
    <property type="protein sequence ID" value="BCJ86127.1"/>
    <property type="molecule type" value="Genomic_DNA"/>
</dbReference>
<dbReference type="Proteomes" id="UP000593802">
    <property type="component" value="Chromosome"/>
</dbReference>
<gene>
    <name evidence="1" type="ORF">skT53_11120</name>
</gene>
<sequence length="175" mass="18352">MIYEFNGKRPKIASNVFLAPTAVLIGDVTVEEGASIWFGAVLRGDFGPIVVGARSSIQDNCVIHIGDTPCYVGEDVTVGHGAILHGCKIGRSSVIGMNSVVLDGATVGEETVIAAGSVVPNNADIPSRVLAAGTPAQVKKTLEGKSLWWVQESSKAYVELKDRYLKQGIGDVTGI</sequence>
<dbReference type="GO" id="GO:0016740">
    <property type="term" value="F:transferase activity"/>
    <property type="evidence" value="ECO:0007669"/>
    <property type="project" value="UniProtKB-KW"/>
</dbReference>
<dbReference type="Gene3D" id="2.160.10.10">
    <property type="entry name" value="Hexapeptide repeat proteins"/>
    <property type="match status" value="1"/>
</dbReference>
<dbReference type="PANTHER" id="PTHR13061">
    <property type="entry name" value="DYNACTIN SUBUNIT P25"/>
    <property type="match status" value="1"/>
</dbReference>
<dbReference type="AlphaFoldDB" id="A0A7I8D7Y3"/>
<dbReference type="InterPro" id="IPR050484">
    <property type="entry name" value="Transf_Hexapept/Carb_Anhydrase"/>
</dbReference>